<dbReference type="SUPFAM" id="SSF56300">
    <property type="entry name" value="Metallo-dependent phosphatases"/>
    <property type="match status" value="1"/>
</dbReference>
<dbReference type="Gene3D" id="3.60.21.10">
    <property type="match status" value="1"/>
</dbReference>
<dbReference type="InterPro" id="IPR004843">
    <property type="entry name" value="Calcineurin-like_PHP"/>
</dbReference>
<dbReference type="PANTHER" id="PTHR31302">
    <property type="entry name" value="TRANSMEMBRANE PROTEIN WITH METALLOPHOSPHOESTERASE DOMAIN-RELATED"/>
    <property type="match status" value="1"/>
</dbReference>
<reference evidence="2 3" key="1">
    <citation type="submission" date="2024-09" db="EMBL/GenBank/DDBJ databases">
        <authorList>
            <person name="Sun Q."/>
            <person name="Mori K."/>
        </authorList>
    </citation>
    <scope>NUCLEOTIDE SEQUENCE [LARGE SCALE GENOMIC DNA]</scope>
    <source>
        <strain evidence="2 3">JCM 11201</strain>
    </source>
</reference>
<keyword evidence="3" id="KW-1185">Reference proteome</keyword>
<sequence length="257" mass="29550">MIVILLLVIIACLTWIVFMYKEAHVNRVIYQEYCFPDFPRSFGEVRIFFISDIHKRQLPDTWIRDMQGKADFVVIGGDLTEKGVPLTRMSHNLRLLSQIGPVYFVWGNNDYETERHDLDALLLDHKVKSLDNTAVLFESEEGEKLWLLGVDDTSLGKDRLDWALADCGEEGFRILVSHNPDIVQKFTEKERISFVLSGHTHGGQIYLLPSDKYMRGGTYSYAHTLLLVSNGYGTTFVPLRFRAPVQTHLLSLKRKEV</sequence>
<gene>
    <name evidence="2" type="ORF">ACFFMS_04190</name>
</gene>
<protein>
    <submittedName>
        <fullName evidence="2">Metallophosphoesterase</fullName>
    </submittedName>
</protein>
<dbReference type="EMBL" id="JBHMAF010000017">
    <property type="protein sequence ID" value="MFB9757742.1"/>
    <property type="molecule type" value="Genomic_DNA"/>
</dbReference>
<dbReference type="Pfam" id="PF00149">
    <property type="entry name" value="Metallophos"/>
    <property type="match status" value="1"/>
</dbReference>
<dbReference type="RefSeq" id="WP_379948013.1">
    <property type="nucleotide sequence ID" value="NZ_JBHMAF010000017.1"/>
</dbReference>
<evidence type="ECO:0000313" key="2">
    <source>
        <dbReference type="EMBL" id="MFB9757742.1"/>
    </source>
</evidence>
<proteinExistence type="predicted"/>
<dbReference type="InterPro" id="IPR051158">
    <property type="entry name" value="Metallophosphoesterase_sf"/>
</dbReference>
<accession>A0ABV5WAZ4</accession>
<comment type="caution">
    <text evidence="2">The sequence shown here is derived from an EMBL/GenBank/DDBJ whole genome shotgun (WGS) entry which is preliminary data.</text>
</comment>
<organism evidence="2 3">
    <name type="scientific">Ectobacillus funiculus</name>
    <dbReference type="NCBI Taxonomy" id="137993"/>
    <lineage>
        <taxon>Bacteria</taxon>
        <taxon>Bacillati</taxon>
        <taxon>Bacillota</taxon>
        <taxon>Bacilli</taxon>
        <taxon>Bacillales</taxon>
        <taxon>Bacillaceae</taxon>
        <taxon>Ectobacillus</taxon>
    </lineage>
</organism>
<dbReference type="Proteomes" id="UP001589609">
    <property type="component" value="Unassembled WGS sequence"/>
</dbReference>
<name>A0ABV5WAZ4_9BACI</name>
<dbReference type="InterPro" id="IPR029052">
    <property type="entry name" value="Metallo-depent_PP-like"/>
</dbReference>
<evidence type="ECO:0000313" key="3">
    <source>
        <dbReference type="Proteomes" id="UP001589609"/>
    </source>
</evidence>
<dbReference type="PANTHER" id="PTHR31302:SF32">
    <property type="entry name" value="PHOSPHOESTERASE"/>
    <property type="match status" value="1"/>
</dbReference>
<evidence type="ECO:0000259" key="1">
    <source>
        <dbReference type="Pfam" id="PF00149"/>
    </source>
</evidence>
<feature type="domain" description="Calcineurin-like phosphoesterase" evidence="1">
    <location>
        <begin position="46"/>
        <end position="202"/>
    </location>
</feature>